<accession>A0A8T1D662</accession>
<evidence type="ECO:0000313" key="2">
    <source>
        <dbReference type="EMBL" id="KAG2936794.1"/>
    </source>
</evidence>
<reference evidence="2" key="1">
    <citation type="submission" date="2018-10" db="EMBL/GenBank/DDBJ databases">
        <title>Effector identification in a new, highly contiguous assembly of the strawberry crown rot pathogen Phytophthora cactorum.</title>
        <authorList>
            <person name="Armitage A.D."/>
            <person name="Nellist C.F."/>
            <person name="Bates H."/>
            <person name="Vickerstaff R.J."/>
            <person name="Harrison R.J."/>
        </authorList>
    </citation>
    <scope>NUCLEOTIDE SEQUENCE</scope>
    <source>
        <strain evidence="1">15-7</strain>
        <strain evidence="2">4032</strain>
        <strain evidence="3">4040</strain>
    </source>
</reference>
<name>A0A8T1D662_9STRA</name>
<dbReference type="Proteomes" id="UP000735874">
    <property type="component" value="Unassembled WGS sequence"/>
</dbReference>
<dbReference type="EMBL" id="RCMG01000098">
    <property type="protein sequence ID" value="KAG2863686.1"/>
    <property type="molecule type" value="Genomic_DNA"/>
</dbReference>
<dbReference type="EMBL" id="RCMK01000089">
    <property type="protein sequence ID" value="KAG2949513.1"/>
    <property type="molecule type" value="Genomic_DNA"/>
</dbReference>
<evidence type="ECO:0000313" key="3">
    <source>
        <dbReference type="EMBL" id="KAG2949513.1"/>
    </source>
</evidence>
<evidence type="ECO:0000313" key="1">
    <source>
        <dbReference type="EMBL" id="KAG2863686.1"/>
    </source>
</evidence>
<dbReference type="Proteomes" id="UP000774804">
    <property type="component" value="Unassembled WGS sequence"/>
</dbReference>
<sequence length="127" mass="13595">MAAKPPLRWHACTSRHKDRAGDPYVKTFVAQRAVCVPLCQAGCRRALGGAVTPLAPILADKCGAVSDLGRCSMQRQNSLNIGFLVRQRPFAEAHDTYGAARNGRRWLLGGVANGCPLSSSSTKQCPC</sequence>
<gene>
    <name evidence="1" type="ORF">PC113_g5231</name>
    <name evidence="2" type="ORF">PC115_g4579</name>
    <name evidence="3" type="ORF">PC117_g5198</name>
</gene>
<dbReference type="Proteomes" id="UP000736787">
    <property type="component" value="Unassembled WGS sequence"/>
</dbReference>
<protein>
    <submittedName>
        <fullName evidence="2">Uncharacterized protein</fullName>
    </submittedName>
</protein>
<proteinExistence type="predicted"/>
<comment type="caution">
    <text evidence="2">The sequence shown here is derived from an EMBL/GenBank/DDBJ whole genome shotgun (WGS) entry which is preliminary data.</text>
</comment>
<evidence type="ECO:0000313" key="4">
    <source>
        <dbReference type="Proteomes" id="UP000774804"/>
    </source>
</evidence>
<organism evidence="2 4">
    <name type="scientific">Phytophthora cactorum</name>
    <dbReference type="NCBI Taxonomy" id="29920"/>
    <lineage>
        <taxon>Eukaryota</taxon>
        <taxon>Sar</taxon>
        <taxon>Stramenopiles</taxon>
        <taxon>Oomycota</taxon>
        <taxon>Peronosporomycetes</taxon>
        <taxon>Peronosporales</taxon>
        <taxon>Peronosporaceae</taxon>
        <taxon>Phytophthora</taxon>
    </lineage>
</organism>
<dbReference type="EMBL" id="RCMI01000088">
    <property type="protein sequence ID" value="KAG2936794.1"/>
    <property type="molecule type" value="Genomic_DNA"/>
</dbReference>
<dbReference type="AlphaFoldDB" id="A0A8T1D662"/>